<protein>
    <submittedName>
        <fullName evidence="2">Uncharacterized protein</fullName>
    </submittedName>
</protein>
<feature type="region of interest" description="Disordered" evidence="1">
    <location>
        <begin position="165"/>
        <end position="189"/>
    </location>
</feature>
<organism evidence="2 3">
    <name type="scientific">Plakobranchus ocellatus</name>
    <dbReference type="NCBI Taxonomy" id="259542"/>
    <lineage>
        <taxon>Eukaryota</taxon>
        <taxon>Metazoa</taxon>
        <taxon>Spiralia</taxon>
        <taxon>Lophotrochozoa</taxon>
        <taxon>Mollusca</taxon>
        <taxon>Gastropoda</taxon>
        <taxon>Heterobranchia</taxon>
        <taxon>Euthyneura</taxon>
        <taxon>Panpulmonata</taxon>
        <taxon>Sacoglossa</taxon>
        <taxon>Placobranchoidea</taxon>
        <taxon>Plakobranchidae</taxon>
        <taxon>Plakobranchus</taxon>
    </lineage>
</organism>
<name>A0AAV4BSR4_9GAST</name>
<feature type="region of interest" description="Disordered" evidence="1">
    <location>
        <begin position="96"/>
        <end position="125"/>
    </location>
</feature>
<dbReference type="EMBL" id="BLXT01005511">
    <property type="protein sequence ID" value="GFO23485.1"/>
    <property type="molecule type" value="Genomic_DNA"/>
</dbReference>
<dbReference type="AlphaFoldDB" id="A0AAV4BSR4"/>
<sequence>MNDPLFFWCLLTSHSSTHKDQGVRVGAKTAGSYRYGKQYSLNITGNWNKTFVGKTVEAKGVRRLYSDGESTTIGNDVVSTITTTFTAALTQKPQRHTTATAAATTKRRGIPACQDAGGGAGTLDRRVPADLRADSLATVSPTPRRNHMGVGGTVDSESALRFAGTLLSQVCAPPPAPNPDEEPKSPRSH</sequence>
<keyword evidence="3" id="KW-1185">Reference proteome</keyword>
<proteinExistence type="predicted"/>
<evidence type="ECO:0000313" key="2">
    <source>
        <dbReference type="EMBL" id="GFO23485.1"/>
    </source>
</evidence>
<dbReference type="Proteomes" id="UP000735302">
    <property type="component" value="Unassembled WGS sequence"/>
</dbReference>
<comment type="caution">
    <text evidence="2">The sequence shown here is derived from an EMBL/GenBank/DDBJ whole genome shotgun (WGS) entry which is preliminary data.</text>
</comment>
<reference evidence="2 3" key="1">
    <citation type="journal article" date="2021" name="Elife">
        <title>Chloroplast acquisition without the gene transfer in kleptoplastic sea slugs, Plakobranchus ocellatus.</title>
        <authorList>
            <person name="Maeda T."/>
            <person name="Takahashi S."/>
            <person name="Yoshida T."/>
            <person name="Shimamura S."/>
            <person name="Takaki Y."/>
            <person name="Nagai Y."/>
            <person name="Toyoda A."/>
            <person name="Suzuki Y."/>
            <person name="Arimoto A."/>
            <person name="Ishii H."/>
            <person name="Satoh N."/>
            <person name="Nishiyama T."/>
            <person name="Hasebe M."/>
            <person name="Maruyama T."/>
            <person name="Minagawa J."/>
            <person name="Obokata J."/>
            <person name="Shigenobu S."/>
        </authorList>
    </citation>
    <scope>NUCLEOTIDE SEQUENCE [LARGE SCALE GENOMIC DNA]</scope>
</reference>
<evidence type="ECO:0000313" key="3">
    <source>
        <dbReference type="Proteomes" id="UP000735302"/>
    </source>
</evidence>
<evidence type="ECO:0000256" key="1">
    <source>
        <dbReference type="SAM" id="MobiDB-lite"/>
    </source>
</evidence>
<gene>
    <name evidence="2" type="ORF">PoB_004999000</name>
</gene>
<accession>A0AAV4BSR4</accession>